<keyword evidence="3" id="KW-1185">Reference proteome</keyword>
<proteinExistence type="predicted"/>
<feature type="region of interest" description="Disordered" evidence="1">
    <location>
        <begin position="429"/>
        <end position="453"/>
    </location>
</feature>
<accession>A0A835DT77</accession>
<dbReference type="AlphaFoldDB" id="A0A835DT77"/>
<gene>
    <name evidence="2" type="ORF">HU200_066059</name>
</gene>
<feature type="compositionally biased region" description="Low complexity" evidence="1">
    <location>
        <begin position="351"/>
        <end position="360"/>
    </location>
</feature>
<evidence type="ECO:0000313" key="2">
    <source>
        <dbReference type="EMBL" id="KAF8645966.1"/>
    </source>
</evidence>
<organism evidence="2 3">
    <name type="scientific">Digitaria exilis</name>
    <dbReference type="NCBI Taxonomy" id="1010633"/>
    <lineage>
        <taxon>Eukaryota</taxon>
        <taxon>Viridiplantae</taxon>
        <taxon>Streptophyta</taxon>
        <taxon>Embryophyta</taxon>
        <taxon>Tracheophyta</taxon>
        <taxon>Spermatophyta</taxon>
        <taxon>Magnoliopsida</taxon>
        <taxon>Liliopsida</taxon>
        <taxon>Poales</taxon>
        <taxon>Poaceae</taxon>
        <taxon>PACMAD clade</taxon>
        <taxon>Panicoideae</taxon>
        <taxon>Panicodae</taxon>
        <taxon>Paniceae</taxon>
        <taxon>Anthephorinae</taxon>
        <taxon>Digitaria</taxon>
    </lineage>
</organism>
<dbReference type="EMBL" id="JACEFO010002928">
    <property type="protein sequence ID" value="KAF8645966.1"/>
    <property type="molecule type" value="Genomic_DNA"/>
</dbReference>
<comment type="caution">
    <text evidence="2">The sequence shown here is derived from an EMBL/GenBank/DDBJ whole genome shotgun (WGS) entry which is preliminary data.</text>
</comment>
<evidence type="ECO:0000313" key="3">
    <source>
        <dbReference type="Proteomes" id="UP000636709"/>
    </source>
</evidence>
<feature type="region of interest" description="Disordered" evidence="1">
    <location>
        <begin position="86"/>
        <end position="109"/>
    </location>
</feature>
<sequence length="453" mass="48467">MVKKTLVTTHGLTTHQHLLLKHSARHLALRGAVAPQALPPRHPRRRIALRCEAAYLGLNYAPAPPTALRRLPATASRLLNNDVLNRAHSSCKPPPPASPASAASRALGPPPGCLMSHEHRLHRYTDLGLRLHAPPEFRILCIVATSLSSTSTATARTAVSPTLGSPSQPGLQEIDQIWGMQGETLCFICCGIGPTCYIVRPNSQQAHPKILFHKARSPGHILPIFHRPRALQLTRQRQEQEKKNMDTVRAGVFACGSTNTHRASHLPPLPCIGETSDSVLSGSSTPRSKASTDAACYAADAKTMPVVQASAGKNDNKMSLPISAAVGRGRRYGSCPGPSYIDGSPTHHHPPLAATTTARPTEARDLPHPSSGDWSVFLLGPNFTSNLGVGPSLSCASARPNFWRFIPSRLRAVTGSSADTPLQQSLLDSKQELEGNDVSSLPSSPSSTIEQDL</sequence>
<reference evidence="2" key="1">
    <citation type="submission" date="2020-07" db="EMBL/GenBank/DDBJ databases">
        <title>Genome sequence and genetic diversity analysis of an under-domesticated orphan crop, white fonio (Digitaria exilis).</title>
        <authorList>
            <person name="Bennetzen J.L."/>
            <person name="Chen S."/>
            <person name="Ma X."/>
            <person name="Wang X."/>
            <person name="Yssel A.E.J."/>
            <person name="Chaluvadi S.R."/>
            <person name="Johnson M."/>
            <person name="Gangashetty P."/>
            <person name="Hamidou F."/>
            <person name="Sanogo M.D."/>
            <person name="Zwaenepoel A."/>
            <person name="Wallace J."/>
            <person name="Van De Peer Y."/>
            <person name="Van Deynze A."/>
        </authorList>
    </citation>
    <scope>NUCLEOTIDE SEQUENCE</scope>
    <source>
        <tissue evidence="2">Leaves</tissue>
    </source>
</reference>
<feature type="region of interest" description="Disordered" evidence="1">
    <location>
        <begin position="336"/>
        <end position="369"/>
    </location>
</feature>
<dbReference type="Proteomes" id="UP000636709">
    <property type="component" value="Unassembled WGS sequence"/>
</dbReference>
<evidence type="ECO:0000256" key="1">
    <source>
        <dbReference type="SAM" id="MobiDB-lite"/>
    </source>
</evidence>
<name>A0A835DT77_9POAL</name>
<protein>
    <submittedName>
        <fullName evidence="2">Uncharacterized protein</fullName>
    </submittedName>
</protein>